<dbReference type="Proteomes" id="UP000315816">
    <property type="component" value="Unassembled WGS sequence"/>
</dbReference>
<dbReference type="RefSeq" id="WP_142852902.1">
    <property type="nucleotide sequence ID" value="NZ_FXWW01000001.1"/>
</dbReference>
<gene>
    <name evidence="2" type="ORF">FIL88_06200</name>
</gene>
<sequence>MSVSWPGVPVVRLGASVSAQNESRRAKLGGALSGVSANTMVETDRGVVDARSLNAGDRVKTLKGRFAPIRWVGHSTMSKTNNSAAIRFAALSDGQSGALLTPGSLVLVDHPFCEMLTGEPQVVCTAEMLAEAGQAQADGSVSPLMVHILLDKTEMIRCGDYWVESLIPEIDQIRRDAPEAAQEILDACPRLRSQQGIASYLRDYLVIDQREASVIFAAT</sequence>
<comment type="caution">
    <text evidence="2">The sequence shown here is derived from an EMBL/GenBank/DDBJ whole genome shotgun (WGS) entry which is preliminary data.</text>
</comment>
<feature type="domain" description="Hedgehog/Intein (Hint)" evidence="1">
    <location>
        <begin position="37"/>
        <end position="168"/>
    </location>
</feature>
<reference evidence="2 3" key="1">
    <citation type="submission" date="2019-06" db="EMBL/GenBank/DDBJ databases">
        <title>A novel species of marine bacteria.</title>
        <authorList>
            <person name="Wang Y."/>
        </authorList>
    </citation>
    <scope>NUCLEOTIDE SEQUENCE [LARGE SCALE GENOMIC DNA]</scope>
    <source>
        <strain evidence="2 3">MA1-10</strain>
    </source>
</reference>
<name>A0A545SW04_9RHOB</name>
<accession>A0A545SW04</accession>
<dbReference type="InterPro" id="IPR028992">
    <property type="entry name" value="Hedgehog/Intein_dom"/>
</dbReference>
<evidence type="ECO:0000313" key="2">
    <source>
        <dbReference type="EMBL" id="TQV69152.1"/>
    </source>
</evidence>
<dbReference type="EMBL" id="VICH01000004">
    <property type="protein sequence ID" value="TQV69152.1"/>
    <property type="molecule type" value="Genomic_DNA"/>
</dbReference>
<protein>
    <recommendedName>
        <fullName evidence="1">Hedgehog/Intein (Hint) domain-containing protein</fullName>
    </recommendedName>
</protein>
<proteinExistence type="predicted"/>
<dbReference type="Pfam" id="PF13403">
    <property type="entry name" value="Hint_2"/>
    <property type="match status" value="1"/>
</dbReference>
<keyword evidence="3" id="KW-1185">Reference proteome</keyword>
<dbReference type="OrthoDB" id="6305173at2"/>
<organism evidence="2 3">
    <name type="scientific">Aliiroseovarius halocynthiae</name>
    <dbReference type="NCBI Taxonomy" id="985055"/>
    <lineage>
        <taxon>Bacteria</taxon>
        <taxon>Pseudomonadati</taxon>
        <taxon>Pseudomonadota</taxon>
        <taxon>Alphaproteobacteria</taxon>
        <taxon>Rhodobacterales</taxon>
        <taxon>Paracoccaceae</taxon>
        <taxon>Aliiroseovarius</taxon>
    </lineage>
</organism>
<dbReference type="AlphaFoldDB" id="A0A545SW04"/>
<evidence type="ECO:0000259" key="1">
    <source>
        <dbReference type="Pfam" id="PF13403"/>
    </source>
</evidence>
<evidence type="ECO:0000313" key="3">
    <source>
        <dbReference type="Proteomes" id="UP000315816"/>
    </source>
</evidence>